<evidence type="ECO:0000256" key="2">
    <source>
        <dbReference type="ARBA" id="ARBA00023002"/>
    </source>
</evidence>
<evidence type="ECO:0000313" key="5">
    <source>
        <dbReference type="Proteomes" id="UP000700732"/>
    </source>
</evidence>
<dbReference type="InterPro" id="IPR013785">
    <property type="entry name" value="Aldolase_TIM"/>
</dbReference>
<comment type="caution">
    <text evidence="4">The sequence shown here is derived from an EMBL/GenBank/DDBJ whole genome shotgun (WGS) entry which is preliminary data.</text>
</comment>
<feature type="domain" description="NADH:flavin oxidoreductase/NADH oxidase N-terminal" evidence="3">
    <location>
        <begin position="62"/>
        <end position="295"/>
    </location>
</feature>
<reference evidence="4 5" key="1">
    <citation type="submission" date="2019-06" db="EMBL/GenBank/DDBJ databases">
        <title>Spirosoma utsteinense sp. nov. isolated from Antarctic ice-free soils.</title>
        <authorList>
            <person name="Tahon G."/>
        </authorList>
    </citation>
    <scope>NUCLEOTIDE SEQUENCE [LARGE SCALE GENOMIC DNA]</scope>
    <source>
        <strain evidence="4 5">LMG 31447</strain>
    </source>
</reference>
<accession>A0ABR6W393</accession>
<dbReference type="PANTHER" id="PTHR43656">
    <property type="entry name" value="BINDING OXIDOREDUCTASE, PUTATIVE (AFU_ORTHOLOGUE AFUA_2G08260)-RELATED"/>
    <property type="match status" value="1"/>
</dbReference>
<organism evidence="4 5">
    <name type="scientific">Spirosoma utsteinense</name>
    <dbReference type="NCBI Taxonomy" id="2585773"/>
    <lineage>
        <taxon>Bacteria</taxon>
        <taxon>Pseudomonadati</taxon>
        <taxon>Bacteroidota</taxon>
        <taxon>Cytophagia</taxon>
        <taxon>Cytophagales</taxon>
        <taxon>Cytophagaceae</taxon>
        <taxon>Spirosoma</taxon>
    </lineage>
</organism>
<dbReference type="Proteomes" id="UP000700732">
    <property type="component" value="Unassembled WGS sequence"/>
</dbReference>
<dbReference type="PANTHER" id="PTHR43656:SF2">
    <property type="entry name" value="BINDING OXIDOREDUCTASE, PUTATIVE (AFU_ORTHOLOGUE AFUA_2G08260)-RELATED"/>
    <property type="match status" value="1"/>
</dbReference>
<dbReference type="EMBL" id="VFIA01000007">
    <property type="protein sequence ID" value="MBC3791069.1"/>
    <property type="molecule type" value="Genomic_DNA"/>
</dbReference>
<keyword evidence="1" id="KW-0285">Flavoprotein</keyword>
<name>A0ABR6W393_9BACT</name>
<dbReference type="InterPro" id="IPR001155">
    <property type="entry name" value="OxRdtase_FMN_N"/>
</dbReference>
<dbReference type="Gene3D" id="3.20.20.70">
    <property type="entry name" value="Aldolase class I"/>
    <property type="match status" value="1"/>
</dbReference>
<keyword evidence="5" id="KW-1185">Reference proteome</keyword>
<proteinExistence type="predicted"/>
<sequence length="495" mass="54773">MRFLPGVYAKKTSSMSGKYKPKYARMAQLKTAGDLATYLQTNGIDLAFDASLLPPAESPFNRPIQLKSGKTIGNSLCILPMEGWDGTPSGKPTEFTRNRWVKFAESGAKLLFGCEAVAVCHEGKANPNQLVMNRENVAEFVNLRQLVLDRHTEKFGRTDDLVIGLQLTHSGRFCKPRSHTKFEPRILYAHPYLNQKFGIAADYPTLTDEAIDIIIEQYIQAAVLAQQAGFDFVDIKHCHGYLGHEFLSAVNRAGNYGGSFTNRTRFLRAIVDGIQQAAPGLEMGIRLSAFDLLPFRKGVDEVGEPEKADRYPFAFGGQETGLAIDLDEPKAFLELAQSLGIQLICITGGSPYYNPHLMRPALFPPSDGYLPPEEPLLGVKRQIDVTCALKEAFPELVIIGSGYSYLQEWLPNVAQYVLRTNMADSVGFGRMVLSYPTMPADMTAGRPLSRNQICRTFSDCTTAPRNGLVSGCYPLDPLYKKLPEADQLKAIKETL</sequence>
<gene>
    <name evidence="4" type="ORF">FH603_1567</name>
</gene>
<dbReference type="SUPFAM" id="SSF51395">
    <property type="entry name" value="FMN-linked oxidoreductases"/>
    <property type="match status" value="1"/>
</dbReference>
<dbReference type="Pfam" id="PF00724">
    <property type="entry name" value="Oxidored_FMN"/>
    <property type="match status" value="1"/>
</dbReference>
<evidence type="ECO:0000256" key="1">
    <source>
        <dbReference type="ARBA" id="ARBA00022630"/>
    </source>
</evidence>
<dbReference type="InterPro" id="IPR051799">
    <property type="entry name" value="NADH_flavin_oxidoreductase"/>
</dbReference>
<keyword evidence="2" id="KW-0560">Oxidoreductase</keyword>
<evidence type="ECO:0000259" key="3">
    <source>
        <dbReference type="Pfam" id="PF00724"/>
    </source>
</evidence>
<protein>
    <submittedName>
        <fullName evidence="4">2,4-dienoyl-CoA reductase-like NADH-dependent reductase (Old Yellow Enzyme family)</fullName>
    </submittedName>
</protein>
<evidence type="ECO:0000313" key="4">
    <source>
        <dbReference type="EMBL" id="MBC3791069.1"/>
    </source>
</evidence>